<dbReference type="EMBL" id="VWFO01000007">
    <property type="protein sequence ID" value="KAA4664997.1"/>
    <property type="molecule type" value="Genomic_DNA"/>
</dbReference>
<dbReference type="Proteomes" id="UP000365824">
    <property type="component" value="Unassembled WGS sequence"/>
</dbReference>
<dbReference type="CDD" id="cd13120">
    <property type="entry name" value="BF2867_like_N"/>
    <property type="match status" value="1"/>
</dbReference>
<name>A0A139L679_BACOV</name>
<dbReference type="Proteomes" id="UP001219389">
    <property type="component" value="Unassembled WGS sequence"/>
</dbReference>
<evidence type="ECO:0000313" key="5">
    <source>
        <dbReference type="Proteomes" id="UP000435985"/>
    </source>
</evidence>
<evidence type="ECO:0000313" key="1">
    <source>
        <dbReference type="EMBL" id="KAA3930248.1"/>
    </source>
</evidence>
<dbReference type="EMBL" id="JAQNZF010000015">
    <property type="protein sequence ID" value="MDC2743099.1"/>
    <property type="molecule type" value="Genomic_DNA"/>
</dbReference>
<evidence type="ECO:0000313" key="3">
    <source>
        <dbReference type="EMBL" id="MDC2743099.1"/>
    </source>
</evidence>
<dbReference type="Pfam" id="PF13149">
    <property type="entry name" value="Mfa_like_1"/>
    <property type="match status" value="1"/>
</dbReference>
<evidence type="ECO:0000313" key="4">
    <source>
        <dbReference type="Proteomes" id="UP000365824"/>
    </source>
</evidence>
<dbReference type="EMBL" id="VWLB01000006">
    <property type="protein sequence ID" value="KAA3930248.1"/>
    <property type="molecule type" value="Genomic_DNA"/>
</dbReference>
<accession>A0A139L679</accession>
<dbReference type="Gene3D" id="2.60.40.2620">
    <property type="entry name" value="Fimbrillin-like"/>
    <property type="match status" value="1"/>
</dbReference>
<comment type="caution">
    <text evidence="2">The sequence shown here is derived from an EMBL/GenBank/DDBJ whole genome shotgun (WGS) entry which is preliminary data.</text>
</comment>
<proteinExistence type="predicted"/>
<organism evidence="2 5">
    <name type="scientific">Bacteroides ovatus</name>
    <dbReference type="NCBI Taxonomy" id="28116"/>
    <lineage>
        <taxon>Bacteria</taxon>
        <taxon>Pseudomonadati</taxon>
        <taxon>Bacteroidota</taxon>
        <taxon>Bacteroidia</taxon>
        <taxon>Bacteroidales</taxon>
        <taxon>Bacteroidaceae</taxon>
        <taxon>Bacteroides</taxon>
    </lineage>
</organism>
<gene>
    <name evidence="2" type="ORF">F3B98_08110</name>
    <name evidence="1" type="ORF">F3F25_05455</name>
    <name evidence="3" type="ORF">PO382_12790</name>
</gene>
<reference evidence="3" key="2">
    <citation type="submission" date="2022-10" db="EMBL/GenBank/DDBJ databases">
        <title>Human gut microbiome strain richness.</title>
        <authorList>
            <person name="Chen-Liaw A."/>
        </authorList>
    </citation>
    <scope>NUCLEOTIDE SEQUENCE</scope>
    <source>
        <strain evidence="3">BSD2780120875st1_E1_BSD2780120875_150330</strain>
    </source>
</reference>
<dbReference type="GeneID" id="69483699"/>
<sequence length="330" mass="36265">MKRKMPFIAALSILCWGCSSYDYSGDDIVGVKAAISGTITEVVEKSRTVGTTWTDGDRIGVTCEDDVNISYKYTGNLSSFAAFDENQSIYFLGKQEHVLSAYYPFTETSVMVADCITVETTSDKQTQEKQMSIDFLYATTEAGRNNPDVNFAFSHQMSRIDFSFEGKDGLTLDDITYTLIGLKLKGTFNTIDGTTAVVEDAPALALSQKVMAGENMRTSLIVFPQKVSEVTFEIEMGGKSFIKKIGEMDLVPGHIHPYTVIISERDETIYVTVESGEVQGWVEGDRQEINTSDGNTITGVEPGDVQWDGGNTQTIVSQGGRSISMELYDN</sequence>
<dbReference type="InterPro" id="IPR042278">
    <property type="entry name" value="Mfa-like_1_N"/>
</dbReference>
<dbReference type="AlphaFoldDB" id="A0A139L679"/>
<dbReference type="Gene3D" id="2.60.40.2630">
    <property type="match status" value="1"/>
</dbReference>
<dbReference type="CDD" id="cd13121">
    <property type="entry name" value="BF2867_like_C"/>
    <property type="match status" value="1"/>
</dbReference>
<protein>
    <submittedName>
        <fullName evidence="2">Fimbrillin family protein</fullName>
    </submittedName>
</protein>
<dbReference type="InterPro" id="IPR025049">
    <property type="entry name" value="Mfa-like_1"/>
</dbReference>
<dbReference type="RefSeq" id="WP_008650787.1">
    <property type="nucleotide sequence ID" value="NZ_CAAKNR010000149.1"/>
</dbReference>
<evidence type="ECO:0000313" key="2">
    <source>
        <dbReference type="EMBL" id="KAA4664997.1"/>
    </source>
</evidence>
<reference evidence="4 5" key="1">
    <citation type="journal article" date="2019" name="Nat. Med.">
        <title>A library of human gut bacterial isolates paired with longitudinal multiomics data enables mechanistic microbiome research.</title>
        <authorList>
            <person name="Poyet M."/>
            <person name="Groussin M."/>
            <person name="Gibbons S.M."/>
            <person name="Avila-Pacheco J."/>
            <person name="Jiang X."/>
            <person name="Kearney S.M."/>
            <person name="Perrotta A.R."/>
            <person name="Berdy B."/>
            <person name="Zhao S."/>
            <person name="Lieberman T.D."/>
            <person name="Swanson P.K."/>
            <person name="Smith M."/>
            <person name="Roesemann S."/>
            <person name="Alexander J.E."/>
            <person name="Rich S.A."/>
            <person name="Livny J."/>
            <person name="Vlamakis H."/>
            <person name="Clish C."/>
            <person name="Bullock K."/>
            <person name="Deik A."/>
            <person name="Scott J."/>
            <person name="Pierce K.A."/>
            <person name="Xavier R.J."/>
            <person name="Alm E.J."/>
        </authorList>
    </citation>
    <scope>NUCLEOTIDE SEQUENCE [LARGE SCALE GENOMIC DNA]</scope>
    <source>
        <strain evidence="2 5">BIOML-A14</strain>
        <strain evidence="1 4">BIOML-A160</strain>
    </source>
</reference>
<dbReference type="Proteomes" id="UP000435985">
    <property type="component" value="Unassembled WGS sequence"/>
</dbReference>